<feature type="binding site" evidence="6">
    <location>
        <position position="135"/>
    </location>
    <ligand>
        <name>phosphate</name>
        <dbReference type="ChEBI" id="CHEBI:43474"/>
    </ligand>
</feature>
<comment type="pathway">
    <text evidence="1 5">Purine metabolism; purine nucleoside salvage.</text>
</comment>
<dbReference type="NCBIfam" id="NF006054">
    <property type="entry name" value="PRK08202.1"/>
    <property type="match status" value="1"/>
</dbReference>
<feature type="binding site" evidence="6">
    <location>
        <position position="42"/>
    </location>
    <ligand>
        <name>phosphate</name>
        <dbReference type="ChEBI" id="CHEBI:43474"/>
    </ligand>
</feature>
<keyword evidence="4 5" id="KW-0808">Transferase</keyword>
<evidence type="ECO:0000259" key="7">
    <source>
        <dbReference type="Pfam" id="PF01048"/>
    </source>
</evidence>
<evidence type="ECO:0000256" key="1">
    <source>
        <dbReference type="ARBA" id="ARBA00005058"/>
    </source>
</evidence>
<protein>
    <recommendedName>
        <fullName evidence="5">Purine nucleoside phosphorylase</fullName>
        <ecNumber evidence="5">2.4.2.1</ecNumber>
    </recommendedName>
    <alternativeName>
        <fullName evidence="5">Inosine-guanosine phosphorylase</fullName>
    </alternativeName>
</protein>
<dbReference type="PIRSF" id="PIRSF000477">
    <property type="entry name" value="PurNPase"/>
    <property type="match status" value="1"/>
</dbReference>
<gene>
    <name evidence="8" type="ORF">AWRI3579_g2945</name>
</gene>
<evidence type="ECO:0000313" key="8">
    <source>
        <dbReference type="EMBL" id="OEJ84171.1"/>
    </source>
</evidence>
<feature type="binding site" evidence="6">
    <location>
        <position position="264"/>
    </location>
    <ligand>
        <name>a purine D-ribonucleoside</name>
        <dbReference type="ChEBI" id="CHEBI:142355"/>
    </ligand>
</feature>
<dbReference type="InterPro" id="IPR011268">
    <property type="entry name" value="Purine_phosphorylase"/>
</dbReference>
<sequence length="314" mass="34385">MADIVTIRANIEKGSAIIARQVEAHFQKTGPFHPHALIICGSGLGGLTSKLLSSPHLIIPYSAIPGFKTSTVQGHRGELWFGYLNKTTPVVVMSGRLHFYEGHEMKDTVFPIRVLHHYSTKYCGSSLQSLVVTNASGGLNPEFEEGDLMVLNDHINLPGLTGLNPLIGANFEEHGPRFLATSDAYDAQLRKLLFEKKNQLKSLHDRRIHEGCYCFVTGPTFESRAESRFIQSIGGDCVGMSTVPEVIVARHCGWKVLAISVITNKCVLDKPSKVSDNVQVPLEQGKANHEEVLLTGKLASKDMETLIEAVASEL</sequence>
<dbReference type="AlphaFoldDB" id="A0A1E5RBB5"/>
<dbReference type="Proteomes" id="UP000095728">
    <property type="component" value="Unassembled WGS sequence"/>
</dbReference>
<dbReference type="OrthoDB" id="10261782at2759"/>
<evidence type="ECO:0000313" key="9">
    <source>
        <dbReference type="Proteomes" id="UP000095728"/>
    </source>
</evidence>
<dbReference type="SUPFAM" id="SSF53167">
    <property type="entry name" value="Purine and uridine phosphorylases"/>
    <property type="match status" value="1"/>
</dbReference>
<dbReference type="FunCoup" id="A0A1E5RBB5">
    <property type="interactions" value="712"/>
</dbReference>
<feature type="binding site" evidence="6">
    <location>
        <position position="222"/>
    </location>
    <ligand>
        <name>a purine D-ribonucleoside</name>
        <dbReference type="ChEBI" id="CHEBI:142355"/>
    </ligand>
</feature>
<dbReference type="NCBIfam" id="TIGR01697">
    <property type="entry name" value="PNPH-PUNA-XAPA"/>
    <property type="match status" value="1"/>
</dbReference>
<dbReference type="STRING" id="56408.A0A1E5RBB5"/>
<dbReference type="PANTHER" id="PTHR11904:SF9">
    <property type="entry name" value="PURINE NUCLEOSIDE PHOSPHORYLASE-RELATED"/>
    <property type="match status" value="1"/>
</dbReference>
<keyword evidence="3 5" id="KW-0328">Glycosyltransferase</keyword>
<dbReference type="Gene3D" id="3.40.50.1580">
    <property type="entry name" value="Nucleoside phosphorylase domain"/>
    <property type="match status" value="1"/>
</dbReference>
<dbReference type="UniPathway" id="UPA00606"/>
<dbReference type="CDD" id="cd09009">
    <property type="entry name" value="PNP-EcPNPII_like"/>
    <property type="match status" value="1"/>
</dbReference>
<feature type="binding site" evidence="6">
    <location>
        <position position="75"/>
    </location>
    <ligand>
        <name>phosphate</name>
        <dbReference type="ChEBI" id="CHEBI:43474"/>
    </ligand>
</feature>
<dbReference type="EMBL" id="LPNM01000008">
    <property type="protein sequence ID" value="OEJ84171.1"/>
    <property type="molecule type" value="Genomic_DNA"/>
</dbReference>
<feature type="binding site" evidence="6">
    <location>
        <position position="241"/>
    </location>
    <ligand>
        <name>phosphate</name>
        <dbReference type="ChEBI" id="CHEBI:43474"/>
    </ligand>
</feature>
<dbReference type="EC" id="2.4.2.1" evidence="5"/>
<dbReference type="GO" id="GO:0009116">
    <property type="term" value="P:nucleoside metabolic process"/>
    <property type="evidence" value="ECO:0007669"/>
    <property type="project" value="InterPro"/>
</dbReference>
<dbReference type="GO" id="GO:0004731">
    <property type="term" value="F:purine-nucleoside phosphorylase activity"/>
    <property type="evidence" value="ECO:0007669"/>
    <property type="project" value="UniProtKB-EC"/>
</dbReference>
<dbReference type="Pfam" id="PF01048">
    <property type="entry name" value="PNP_UDP_1"/>
    <property type="match status" value="1"/>
</dbReference>
<organism evidence="8 9">
    <name type="scientific">Hanseniaspora osmophila</name>
    <dbReference type="NCBI Taxonomy" id="56408"/>
    <lineage>
        <taxon>Eukaryota</taxon>
        <taxon>Fungi</taxon>
        <taxon>Dikarya</taxon>
        <taxon>Ascomycota</taxon>
        <taxon>Saccharomycotina</taxon>
        <taxon>Saccharomycetes</taxon>
        <taxon>Saccharomycodales</taxon>
        <taxon>Saccharomycodaceae</taxon>
        <taxon>Hanseniaspora</taxon>
    </lineage>
</organism>
<dbReference type="InterPro" id="IPR035994">
    <property type="entry name" value="Nucleoside_phosphorylase_sf"/>
</dbReference>
<evidence type="ECO:0000256" key="2">
    <source>
        <dbReference type="ARBA" id="ARBA00006751"/>
    </source>
</evidence>
<evidence type="ECO:0000256" key="3">
    <source>
        <dbReference type="ARBA" id="ARBA00022676"/>
    </source>
</evidence>
<feature type="binding site" evidence="6">
    <location>
        <begin position="96"/>
        <end position="98"/>
    </location>
    <ligand>
        <name>phosphate</name>
        <dbReference type="ChEBI" id="CHEBI:43474"/>
    </ligand>
</feature>
<reference evidence="9" key="1">
    <citation type="journal article" date="2016" name="Genome Announc.">
        <title>Genome sequences of three species of Hanseniaspora isolated from spontaneous wine fermentations.</title>
        <authorList>
            <person name="Sternes P.R."/>
            <person name="Lee D."/>
            <person name="Kutyna D.R."/>
            <person name="Borneman A.R."/>
        </authorList>
    </citation>
    <scope>NUCLEOTIDE SEQUENCE [LARGE SCALE GENOMIC DNA]</scope>
    <source>
        <strain evidence="9">AWRI3579</strain>
    </source>
</reference>
<proteinExistence type="inferred from homology"/>
<evidence type="ECO:0000256" key="4">
    <source>
        <dbReference type="ARBA" id="ARBA00022679"/>
    </source>
</evidence>
<comment type="caution">
    <text evidence="8">The sequence shown here is derived from an EMBL/GenBank/DDBJ whole genome shotgun (WGS) entry which is preliminary data.</text>
</comment>
<dbReference type="InParanoid" id="A0A1E5RBB5"/>
<feature type="domain" description="Nucleoside phosphorylase" evidence="7">
    <location>
        <begin position="37"/>
        <end position="310"/>
    </location>
</feature>
<comment type="function">
    <text evidence="5">The purine nucleoside phosphorylases catalyze the phosphorolytic breakdown of the N-glycosidic bond in the beta-(deoxy)ribonucleoside molecules, with the formation of the corresponding free purine bases and pentose-1-phosphate.</text>
</comment>
<dbReference type="GO" id="GO:0005737">
    <property type="term" value="C:cytoplasm"/>
    <property type="evidence" value="ECO:0007669"/>
    <property type="project" value="TreeGrafter"/>
</dbReference>
<evidence type="ECO:0000256" key="5">
    <source>
        <dbReference type="PIRNR" id="PIRNR000477"/>
    </source>
</evidence>
<dbReference type="InterPro" id="IPR000845">
    <property type="entry name" value="Nucleoside_phosphorylase_d"/>
</dbReference>
<comment type="similarity">
    <text evidence="2 5">Belongs to the PNP/MTAP phosphorylase family.</text>
</comment>
<accession>A0A1E5RBB5</accession>
<name>A0A1E5RBB5_9ASCO</name>
<keyword evidence="9" id="KW-1185">Reference proteome</keyword>
<dbReference type="PANTHER" id="PTHR11904">
    <property type="entry name" value="METHYLTHIOADENOSINE/PURINE NUCLEOSIDE PHOSPHORYLASE"/>
    <property type="match status" value="1"/>
</dbReference>
<evidence type="ECO:0000256" key="6">
    <source>
        <dbReference type="PIRSR" id="PIRSR000477-2"/>
    </source>
</evidence>